<proteinExistence type="inferred from homology"/>
<dbReference type="InterPro" id="IPR000092">
    <property type="entry name" value="Polyprenyl_synt"/>
</dbReference>
<keyword evidence="8" id="KW-1185">Reference proteome</keyword>
<dbReference type="EMBL" id="BAAAHH010000026">
    <property type="protein sequence ID" value="GAA0961600.1"/>
    <property type="molecule type" value="Genomic_DNA"/>
</dbReference>
<evidence type="ECO:0000313" key="7">
    <source>
        <dbReference type="EMBL" id="GAA0961600.1"/>
    </source>
</evidence>
<comment type="cofactor">
    <cofactor evidence="1">
        <name>Mg(2+)</name>
        <dbReference type="ChEBI" id="CHEBI:18420"/>
    </cofactor>
</comment>
<dbReference type="PROSITE" id="PS00444">
    <property type="entry name" value="POLYPRENYL_SYNTHASE_2"/>
    <property type="match status" value="1"/>
</dbReference>
<evidence type="ECO:0000256" key="1">
    <source>
        <dbReference type="ARBA" id="ARBA00001946"/>
    </source>
</evidence>
<keyword evidence="5" id="KW-0460">Magnesium</keyword>
<accession>A0ABP4C679</accession>
<dbReference type="Proteomes" id="UP001500665">
    <property type="component" value="Unassembled WGS sequence"/>
</dbReference>
<dbReference type="SFLD" id="SFLDG01017">
    <property type="entry name" value="Polyprenyl_Transferase_Like"/>
    <property type="match status" value="1"/>
</dbReference>
<dbReference type="RefSeq" id="WP_425544156.1">
    <property type="nucleotide sequence ID" value="NZ_BAAAHH010000026.1"/>
</dbReference>
<gene>
    <name evidence="7" type="ORF">GCM10009550_54400</name>
</gene>
<dbReference type="PANTHER" id="PTHR12001">
    <property type="entry name" value="GERANYLGERANYL PYROPHOSPHATE SYNTHASE"/>
    <property type="match status" value="1"/>
</dbReference>
<name>A0ABP4C679_9ACTN</name>
<evidence type="ECO:0000256" key="6">
    <source>
        <dbReference type="RuleBase" id="RU004466"/>
    </source>
</evidence>
<comment type="caution">
    <text evidence="7">The sequence shown here is derived from an EMBL/GenBank/DDBJ whole genome shotgun (WGS) entry which is preliminary data.</text>
</comment>
<dbReference type="SUPFAM" id="SSF48576">
    <property type="entry name" value="Terpenoid synthases"/>
    <property type="match status" value="1"/>
</dbReference>
<sequence length="331" mass="35095">MGAAVPFGLRVDDAIAAQMQRGLEDVESLLLETVDSEESLLSEASQHLVTAGGKRFRPMLVLLAAQFGDPAAPGVVPSAVVVELTHLATLYHDDVMDEAPLRRGQASANSRWTNTVAILTGDYLFARASDLLADLGTEAVRIQARTFARLVRGQIQETVGVPADGDPLKHYLQVVADKTASLIATSGQFGAMMAGAPSSVVDTLTSACEKIGVAFQLADDILDVASETDQSGKTPGTDLREGIRTLPMLHVLAGDDPADARLRELLSGPITDDGDHAEALRLLRAHPAMARAKADTRRWAEDARAELLTLPDVPARAALASLCDYVVSRTG</sequence>
<evidence type="ECO:0000256" key="2">
    <source>
        <dbReference type="ARBA" id="ARBA00006706"/>
    </source>
</evidence>
<dbReference type="Gene3D" id="1.10.600.10">
    <property type="entry name" value="Farnesyl Diphosphate Synthase"/>
    <property type="match status" value="1"/>
</dbReference>
<evidence type="ECO:0000313" key="8">
    <source>
        <dbReference type="Proteomes" id="UP001500665"/>
    </source>
</evidence>
<dbReference type="SFLD" id="SFLDS00005">
    <property type="entry name" value="Isoprenoid_Synthase_Type_I"/>
    <property type="match status" value="1"/>
</dbReference>
<keyword evidence="3 6" id="KW-0808">Transferase</keyword>
<dbReference type="Pfam" id="PF00348">
    <property type="entry name" value="polyprenyl_synt"/>
    <property type="match status" value="1"/>
</dbReference>
<dbReference type="InterPro" id="IPR008949">
    <property type="entry name" value="Isoprenoid_synthase_dom_sf"/>
</dbReference>
<protein>
    <submittedName>
        <fullName evidence="7">Polyprenyl synthetase family protein</fullName>
    </submittedName>
</protein>
<organism evidence="7 8">
    <name type="scientific">Actinocorallia libanotica</name>
    <dbReference type="NCBI Taxonomy" id="46162"/>
    <lineage>
        <taxon>Bacteria</taxon>
        <taxon>Bacillati</taxon>
        <taxon>Actinomycetota</taxon>
        <taxon>Actinomycetes</taxon>
        <taxon>Streptosporangiales</taxon>
        <taxon>Thermomonosporaceae</taxon>
        <taxon>Actinocorallia</taxon>
    </lineage>
</organism>
<evidence type="ECO:0000256" key="4">
    <source>
        <dbReference type="ARBA" id="ARBA00022723"/>
    </source>
</evidence>
<comment type="similarity">
    <text evidence="2 6">Belongs to the FPP/GGPP synthase family.</text>
</comment>
<keyword evidence="4" id="KW-0479">Metal-binding</keyword>
<dbReference type="CDD" id="cd00685">
    <property type="entry name" value="Trans_IPPS_HT"/>
    <property type="match status" value="1"/>
</dbReference>
<dbReference type="PANTHER" id="PTHR12001:SF69">
    <property type="entry name" value="ALL TRANS-POLYPRENYL-DIPHOSPHATE SYNTHASE PDSS1"/>
    <property type="match status" value="1"/>
</dbReference>
<reference evidence="8" key="1">
    <citation type="journal article" date="2019" name="Int. J. Syst. Evol. Microbiol.">
        <title>The Global Catalogue of Microorganisms (GCM) 10K type strain sequencing project: providing services to taxonomists for standard genome sequencing and annotation.</title>
        <authorList>
            <consortium name="The Broad Institute Genomics Platform"/>
            <consortium name="The Broad Institute Genome Sequencing Center for Infectious Disease"/>
            <person name="Wu L."/>
            <person name="Ma J."/>
        </authorList>
    </citation>
    <scope>NUCLEOTIDE SEQUENCE [LARGE SCALE GENOMIC DNA]</scope>
    <source>
        <strain evidence="8">JCM 10696</strain>
    </source>
</reference>
<evidence type="ECO:0000256" key="5">
    <source>
        <dbReference type="ARBA" id="ARBA00022842"/>
    </source>
</evidence>
<dbReference type="InterPro" id="IPR033749">
    <property type="entry name" value="Polyprenyl_synt_CS"/>
</dbReference>
<evidence type="ECO:0000256" key="3">
    <source>
        <dbReference type="ARBA" id="ARBA00022679"/>
    </source>
</evidence>